<evidence type="ECO:0000256" key="1">
    <source>
        <dbReference type="ARBA" id="ARBA00022512"/>
    </source>
</evidence>
<keyword evidence="1" id="KW-0134">Cell wall</keyword>
<evidence type="ECO:0000256" key="5">
    <source>
        <dbReference type="SAM" id="Phobius"/>
    </source>
</evidence>
<reference evidence="7 8" key="1">
    <citation type="submission" date="2021-06" db="EMBL/GenBank/DDBJ databases">
        <title>Clostridia strains as spoilage organisms.</title>
        <authorList>
            <person name="Wambui J."/>
            <person name="Stephan R."/>
            <person name="Stevens M.J.A."/>
        </authorList>
    </citation>
    <scope>NUCLEOTIDE SEQUENCE [LARGE SCALE GENOMIC DNA]</scope>
    <source>
        <strain evidence="7 8">DSM 14204</strain>
    </source>
</reference>
<dbReference type="EMBL" id="JAHLDV010000045">
    <property type="protein sequence ID" value="MBU3161057.1"/>
    <property type="molecule type" value="Genomic_DNA"/>
</dbReference>
<proteinExistence type="predicted"/>
<comment type="caution">
    <text evidence="7">The sequence shown here is derived from an EMBL/GenBank/DDBJ whole genome shotgun (WGS) entry which is preliminary data.</text>
</comment>
<feature type="domain" description="Gram-positive cocci surface proteins LPxTG" evidence="6">
    <location>
        <begin position="70"/>
        <end position="103"/>
    </location>
</feature>
<accession>A0ABS6BVV6</accession>
<gene>
    <name evidence="7" type="ORF">KPL37_15125</name>
</gene>
<keyword evidence="4" id="KW-0572">Peptidoglycan-anchor</keyword>
<dbReference type="NCBIfam" id="TIGR01167">
    <property type="entry name" value="LPXTG_anchor"/>
    <property type="match status" value="1"/>
</dbReference>
<sequence>MLRIPSSKYGSTYNLDAGTYVISEDAIPGYTISYKGSNSNGKITISPGDNKTVIITSNDNSPRGITPTITGGQLPNTSSHLYEILLIGATLTILGILGLRKRKSYE</sequence>
<dbReference type="InterPro" id="IPR019931">
    <property type="entry name" value="LPXTG_anchor"/>
</dbReference>
<evidence type="ECO:0000256" key="2">
    <source>
        <dbReference type="ARBA" id="ARBA00022525"/>
    </source>
</evidence>
<dbReference type="RefSeq" id="WP_216150700.1">
    <property type="nucleotide sequence ID" value="NZ_JAHLDV010000045.1"/>
</dbReference>
<keyword evidence="3" id="KW-0732">Signal</keyword>
<evidence type="ECO:0000313" key="8">
    <source>
        <dbReference type="Proteomes" id="UP000776252"/>
    </source>
</evidence>
<keyword evidence="8" id="KW-1185">Reference proteome</keyword>
<keyword evidence="5" id="KW-0812">Transmembrane</keyword>
<feature type="transmembrane region" description="Helical" evidence="5">
    <location>
        <begin position="81"/>
        <end position="99"/>
    </location>
</feature>
<evidence type="ECO:0000259" key="6">
    <source>
        <dbReference type="Pfam" id="PF00746"/>
    </source>
</evidence>
<evidence type="ECO:0000313" key="7">
    <source>
        <dbReference type="EMBL" id="MBU3161057.1"/>
    </source>
</evidence>
<keyword evidence="5" id="KW-1133">Transmembrane helix</keyword>
<keyword evidence="5" id="KW-0472">Membrane</keyword>
<protein>
    <submittedName>
        <fullName evidence="7">LPXTG cell wall anchor domain-containing protein</fullName>
    </submittedName>
</protein>
<name>A0ABS6BVV6_9CLOT</name>
<evidence type="ECO:0000256" key="3">
    <source>
        <dbReference type="ARBA" id="ARBA00022729"/>
    </source>
</evidence>
<organism evidence="7 8">
    <name type="scientific">Clostridium frigoris</name>
    <dbReference type="NCBI Taxonomy" id="205327"/>
    <lineage>
        <taxon>Bacteria</taxon>
        <taxon>Bacillati</taxon>
        <taxon>Bacillota</taxon>
        <taxon>Clostridia</taxon>
        <taxon>Eubacteriales</taxon>
        <taxon>Clostridiaceae</taxon>
        <taxon>Clostridium</taxon>
    </lineage>
</organism>
<keyword evidence="2" id="KW-0964">Secreted</keyword>
<evidence type="ECO:0000256" key="4">
    <source>
        <dbReference type="ARBA" id="ARBA00023088"/>
    </source>
</evidence>
<dbReference type="Proteomes" id="UP000776252">
    <property type="component" value="Unassembled WGS sequence"/>
</dbReference>
<dbReference type="Pfam" id="PF00746">
    <property type="entry name" value="Gram_pos_anchor"/>
    <property type="match status" value="1"/>
</dbReference>